<dbReference type="InterPro" id="IPR018764">
    <property type="entry name" value="RskA_C"/>
</dbReference>
<feature type="region of interest" description="Disordered" evidence="1">
    <location>
        <begin position="223"/>
        <end position="250"/>
    </location>
</feature>
<evidence type="ECO:0000313" key="4">
    <source>
        <dbReference type="EMBL" id="MCM2391942.1"/>
    </source>
</evidence>
<reference evidence="4" key="1">
    <citation type="submission" date="2022-06" db="EMBL/GenBank/DDBJ databases">
        <title>Genome public.</title>
        <authorList>
            <person name="Sun Q."/>
        </authorList>
    </citation>
    <scope>NUCLEOTIDE SEQUENCE</scope>
    <source>
        <strain evidence="4">CWNU-1</strain>
    </source>
</reference>
<organism evidence="4 5">
    <name type="scientific">Streptomyces albipurpureus</name>
    <dbReference type="NCBI Taxonomy" id="2897419"/>
    <lineage>
        <taxon>Bacteria</taxon>
        <taxon>Bacillati</taxon>
        <taxon>Actinomycetota</taxon>
        <taxon>Actinomycetes</taxon>
        <taxon>Kitasatosporales</taxon>
        <taxon>Streptomycetaceae</taxon>
        <taxon>Streptomyces</taxon>
    </lineage>
</organism>
<dbReference type="Proteomes" id="UP001431429">
    <property type="component" value="Unassembled WGS sequence"/>
</dbReference>
<accession>A0ABT0UTM1</accession>
<gene>
    <name evidence="4" type="ORF">NBG84_27265</name>
</gene>
<feature type="domain" description="Anti-sigma K factor RskA C-terminal" evidence="3">
    <location>
        <begin position="101"/>
        <end position="228"/>
    </location>
</feature>
<name>A0ABT0UTM1_9ACTN</name>
<protein>
    <submittedName>
        <fullName evidence="4">Anti-sigma factor</fullName>
    </submittedName>
</protein>
<comment type="caution">
    <text evidence="4">The sequence shown here is derived from an EMBL/GenBank/DDBJ whole genome shotgun (WGS) entry which is preliminary data.</text>
</comment>
<sequence length="250" mass="26798">MAEHLDPEEMVELALERVSPHAADPRLGHIARCQSCRAEWAELRRAAQAVRDITAADLPSLPPEHVWDSIARQLGPCSPPPGARRPPPVRRWSTGARGRLAAVCLTAAFFLGGAVIWWGPWDQPAAVRPQQRTQLAPFGAQRALGTVELEQRAGGERNLLVRVRGLPATAGYFEVWLMDRTAGRMIALGVLGPSGSATLPLPRGVDLAVYALVDVSAQPYNGNPAHSGRSLVRGPLSLGIPSPADRAPIP</sequence>
<dbReference type="EMBL" id="JAMQAW010000036">
    <property type="protein sequence ID" value="MCM2391942.1"/>
    <property type="molecule type" value="Genomic_DNA"/>
</dbReference>
<evidence type="ECO:0000256" key="1">
    <source>
        <dbReference type="SAM" id="MobiDB-lite"/>
    </source>
</evidence>
<keyword evidence="2" id="KW-0472">Membrane</keyword>
<keyword evidence="5" id="KW-1185">Reference proteome</keyword>
<feature type="transmembrane region" description="Helical" evidence="2">
    <location>
        <begin position="100"/>
        <end position="121"/>
    </location>
</feature>
<dbReference type="RefSeq" id="WP_250922270.1">
    <property type="nucleotide sequence ID" value="NZ_JAMQAW010000036.1"/>
</dbReference>
<evidence type="ECO:0000313" key="5">
    <source>
        <dbReference type="Proteomes" id="UP001431429"/>
    </source>
</evidence>
<evidence type="ECO:0000259" key="3">
    <source>
        <dbReference type="Pfam" id="PF10099"/>
    </source>
</evidence>
<keyword evidence="2" id="KW-0812">Transmembrane</keyword>
<proteinExistence type="predicted"/>
<keyword evidence="2" id="KW-1133">Transmembrane helix</keyword>
<evidence type="ECO:0000256" key="2">
    <source>
        <dbReference type="SAM" id="Phobius"/>
    </source>
</evidence>
<dbReference type="Pfam" id="PF10099">
    <property type="entry name" value="RskA_C"/>
    <property type="match status" value="1"/>
</dbReference>